<keyword evidence="1" id="KW-0812">Transmembrane</keyword>
<reference evidence="5 6" key="1">
    <citation type="journal article" date="2016" name="Front. Microbiol.">
        <title>Comprehensive Phylogenetic Analysis of Bovine Non-aureus Staphylococci Species Based on Whole-Genome Sequencing.</title>
        <authorList>
            <person name="Naushad S."/>
            <person name="Barkema H.W."/>
            <person name="Luby C."/>
            <person name="Condas L.A."/>
            <person name="Nobrega D.B."/>
            <person name="Carson D.A."/>
            <person name="De Buck J."/>
        </authorList>
    </citation>
    <scope>NUCLEOTIDE SEQUENCE [LARGE SCALE GENOMIC DNA]</scope>
    <source>
        <strain evidence="3 6">SNUC 105</strain>
        <strain evidence="4 5">SNUC 1363</strain>
        <strain evidence="2 7">SNUC 505</strain>
    </source>
</reference>
<evidence type="ECO:0000313" key="4">
    <source>
        <dbReference type="EMBL" id="PTG70423.1"/>
    </source>
</evidence>
<dbReference type="EMBL" id="PZCM01000007">
    <property type="protein sequence ID" value="PTG27082.1"/>
    <property type="molecule type" value="Genomic_DNA"/>
</dbReference>
<name>A0AAE5T2G2_STACR</name>
<evidence type="ECO:0000313" key="2">
    <source>
        <dbReference type="EMBL" id="PTG15884.1"/>
    </source>
</evidence>
<gene>
    <name evidence="3" type="ORF">BU638_07025</name>
    <name evidence="2" type="ORF">BU653_03430</name>
    <name evidence="4" type="ORF">BU676_03530</name>
</gene>
<dbReference type="NCBIfam" id="NF047566">
    <property type="entry name" value="SE1626_fam"/>
    <property type="match status" value="1"/>
</dbReference>
<keyword evidence="1" id="KW-1133">Transmembrane helix</keyword>
<evidence type="ECO:0000313" key="5">
    <source>
        <dbReference type="Proteomes" id="UP000242008"/>
    </source>
</evidence>
<evidence type="ECO:0000313" key="7">
    <source>
        <dbReference type="Proteomes" id="UP000242704"/>
    </source>
</evidence>
<dbReference type="Proteomes" id="UP000242704">
    <property type="component" value="Unassembled WGS sequence"/>
</dbReference>
<evidence type="ECO:0000313" key="3">
    <source>
        <dbReference type="EMBL" id="PTG27082.1"/>
    </source>
</evidence>
<dbReference type="EMBL" id="PZAO01000006">
    <property type="protein sequence ID" value="PTG70423.1"/>
    <property type="molecule type" value="Genomic_DNA"/>
</dbReference>
<feature type="transmembrane region" description="Helical" evidence="1">
    <location>
        <begin position="7"/>
        <end position="25"/>
    </location>
</feature>
<organism evidence="2 7">
    <name type="scientific">Staphylococcus chromogenes</name>
    <name type="common">Staphylococcus hyicus subsp. chromogenes</name>
    <dbReference type="NCBI Taxonomy" id="46126"/>
    <lineage>
        <taxon>Bacteria</taxon>
        <taxon>Bacillati</taxon>
        <taxon>Bacillota</taxon>
        <taxon>Bacilli</taxon>
        <taxon>Bacillales</taxon>
        <taxon>Staphylococcaceae</taxon>
        <taxon>Staphylococcus</taxon>
    </lineage>
</organism>
<keyword evidence="1" id="KW-0472">Membrane</keyword>
<reference evidence="2" key="2">
    <citation type="submission" date="2018-03" db="EMBL/GenBank/DDBJ databases">
        <authorList>
            <person name="Naushad S."/>
        </authorList>
    </citation>
    <scope>NUCLEOTIDE SEQUENCE</scope>
    <source>
        <strain evidence="3">SNUC 105</strain>
        <strain evidence="4">SNUC 1363</strain>
        <strain evidence="2">SNUC 505</strain>
    </source>
</reference>
<sequence length="59" mass="6973">MMKHLTKIFLIIAIIVFFVGLFFQYQGEEPSAIKLFIASIMFMICAFISRNNDRKKRNQ</sequence>
<evidence type="ECO:0000313" key="6">
    <source>
        <dbReference type="Proteomes" id="UP000242144"/>
    </source>
</evidence>
<proteinExistence type="predicted"/>
<dbReference type="Proteomes" id="UP000242008">
    <property type="component" value="Unassembled WGS sequence"/>
</dbReference>
<dbReference type="EMBL" id="PZBZ01000013">
    <property type="protein sequence ID" value="PTG15884.1"/>
    <property type="molecule type" value="Genomic_DNA"/>
</dbReference>
<dbReference type="AlphaFoldDB" id="A0AAE5T2G2"/>
<evidence type="ECO:0000256" key="1">
    <source>
        <dbReference type="SAM" id="Phobius"/>
    </source>
</evidence>
<dbReference type="Proteomes" id="UP000242144">
    <property type="component" value="Unassembled WGS sequence"/>
</dbReference>
<keyword evidence="5" id="KW-1185">Reference proteome</keyword>
<protein>
    <submittedName>
        <fullName evidence="2">Uncharacterized protein</fullName>
    </submittedName>
</protein>
<accession>A0AAE5T2G2</accession>
<comment type="caution">
    <text evidence="2">The sequence shown here is derived from an EMBL/GenBank/DDBJ whole genome shotgun (WGS) entry which is preliminary data.</text>
</comment>
<feature type="transmembrane region" description="Helical" evidence="1">
    <location>
        <begin position="31"/>
        <end position="49"/>
    </location>
</feature>